<dbReference type="EMBL" id="BAAAGX010000029">
    <property type="protein sequence ID" value="GAA0271007.1"/>
    <property type="molecule type" value="Genomic_DNA"/>
</dbReference>
<name>A0ABN0V1Z7_9ACTN</name>
<protein>
    <recommendedName>
        <fullName evidence="4">ATP/GTP-binding protein</fullName>
    </recommendedName>
</protein>
<reference evidence="2 3" key="1">
    <citation type="journal article" date="2019" name="Int. J. Syst. Evol. Microbiol.">
        <title>The Global Catalogue of Microorganisms (GCM) 10K type strain sequencing project: providing services to taxonomists for standard genome sequencing and annotation.</title>
        <authorList>
            <consortium name="The Broad Institute Genomics Platform"/>
            <consortium name="The Broad Institute Genome Sequencing Center for Infectious Disease"/>
            <person name="Wu L."/>
            <person name="Ma J."/>
        </authorList>
    </citation>
    <scope>NUCLEOTIDE SEQUENCE [LARGE SCALE GENOMIC DNA]</scope>
    <source>
        <strain evidence="2 3">JCM 10425</strain>
    </source>
</reference>
<sequence length="466" mass="46805">MAGFAWWPAGARHAAYGRAEVGAVSTVGGAGHTAGCPDAAAVQVVPDGRSFAIARGNLAATLRRLADKRWPAKTGAVGAAGTGCTETAAARLAAIGRMAAIGRGGLIAALGRLANTRGYPGASAAGAGHAKAAAAPTAATGGRPAVARGGIATTREYPEAGTAGAAVCISIGRTDAAAASLAAISRSPAIADGALVTAPRRLVAAIVVVAVLVAGVVCGTAGSAWADDDPVTVTGDNRRSVDIRVRDEGPGAAGRTKPRRPTAADAPEAWDECHERNSAYGTACLAAAGGTTPRGDSVVTLALEARSRLTLPLPAPTVSPRVRFKDGRTGGLTGAPTWLWTDPTHWSPNGTPLVRSARAGEVSALVSAAPVRIVWHPGDGTTVVCRSPGTPLTDPRQGSAGSPDCGHTYRRTSADQPNARYRATVGITWAVTWSGSDGSGGTLAPLIVTTIVDYTVREARAQLTSP</sequence>
<gene>
    <name evidence="2" type="ORF">GCM10009539_67850</name>
</gene>
<keyword evidence="3" id="KW-1185">Reference proteome</keyword>
<dbReference type="Proteomes" id="UP001500967">
    <property type="component" value="Unassembled WGS sequence"/>
</dbReference>
<evidence type="ECO:0000313" key="3">
    <source>
        <dbReference type="Proteomes" id="UP001500967"/>
    </source>
</evidence>
<proteinExistence type="predicted"/>
<evidence type="ECO:0008006" key="4">
    <source>
        <dbReference type="Google" id="ProtNLM"/>
    </source>
</evidence>
<feature type="region of interest" description="Disordered" evidence="1">
    <location>
        <begin position="388"/>
        <end position="413"/>
    </location>
</feature>
<accession>A0ABN0V1Z7</accession>
<organism evidence="2 3">
    <name type="scientific">Cryptosporangium japonicum</name>
    <dbReference type="NCBI Taxonomy" id="80872"/>
    <lineage>
        <taxon>Bacteria</taxon>
        <taxon>Bacillati</taxon>
        <taxon>Actinomycetota</taxon>
        <taxon>Actinomycetes</taxon>
        <taxon>Cryptosporangiales</taxon>
        <taxon>Cryptosporangiaceae</taxon>
        <taxon>Cryptosporangium</taxon>
    </lineage>
</organism>
<evidence type="ECO:0000313" key="2">
    <source>
        <dbReference type="EMBL" id="GAA0271007.1"/>
    </source>
</evidence>
<feature type="region of interest" description="Disordered" evidence="1">
    <location>
        <begin position="247"/>
        <end position="268"/>
    </location>
</feature>
<comment type="caution">
    <text evidence="2">The sequence shown here is derived from an EMBL/GenBank/DDBJ whole genome shotgun (WGS) entry which is preliminary data.</text>
</comment>
<evidence type="ECO:0000256" key="1">
    <source>
        <dbReference type="SAM" id="MobiDB-lite"/>
    </source>
</evidence>